<gene>
    <name evidence="1" type="ORF">NKR19_g6673</name>
</gene>
<sequence length="94" mass="10464">MCVSYITRYLRCGHKEDQQDVPCARKKRRDGTCPAGVKIEFVDHNTFCPQCLHKLAQLYPFYAMTMAATAVQKTAFSSGVVMEDHNGLSSDSAS</sequence>
<reference evidence="1" key="1">
    <citation type="submission" date="2022-07" db="EMBL/GenBank/DDBJ databases">
        <title>Fungi with potential for degradation of polypropylene.</title>
        <authorList>
            <person name="Gostincar C."/>
        </authorList>
    </citation>
    <scope>NUCLEOTIDE SEQUENCE</scope>
    <source>
        <strain evidence="1">EXF-13287</strain>
    </source>
</reference>
<accession>A0AA38RQ03</accession>
<comment type="caution">
    <text evidence="1">The sequence shown here is derived from an EMBL/GenBank/DDBJ whole genome shotgun (WGS) entry which is preliminary data.</text>
</comment>
<dbReference type="AlphaFoldDB" id="A0AA38RQ03"/>
<protein>
    <submittedName>
        <fullName evidence="1">Uncharacterized protein</fullName>
    </submittedName>
</protein>
<organism evidence="1 2">
    <name type="scientific">Coniochaeta hoffmannii</name>
    <dbReference type="NCBI Taxonomy" id="91930"/>
    <lineage>
        <taxon>Eukaryota</taxon>
        <taxon>Fungi</taxon>
        <taxon>Dikarya</taxon>
        <taxon>Ascomycota</taxon>
        <taxon>Pezizomycotina</taxon>
        <taxon>Sordariomycetes</taxon>
        <taxon>Sordariomycetidae</taxon>
        <taxon>Coniochaetales</taxon>
        <taxon>Coniochaetaceae</taxon>
        <taxon>Coniochaeta</taxon>
    </lineage>
</organism>
<dbReference type="Proteomes" id="UP001174691">
    <property type="component" value="Unassembled WGS sequence"/>
</dbReference>
<keyword evidence="2" id="KW-1185">Reference proteome</keyword>
<name>A0AA38RQ03_9PEZI</name>
<dbReference type="EMBL" id="JANBVN010000106">
    <property type="protein sequence ID" value="KAJ9143944.1"/>
    <property type="molecule type" value="Genomic_DNA"/>
</dbReference>
<evidence type="ECO:0000313" key="1">
    <source>
        <dbReference type="EMBL" id="KAJ9143944.1"/>
    </source>
</evidence>
<evidence type="ECO:0000313" key="2">
    <source>
        <dbReference type="Proteomes" id="UP001174691"/>
    </source>
</evidence>
<proteinExistence type="predicted"/>